<comment type="similarity">
    <text evidence="2">Belongs to the cytochrome P450 family.</text>
</comment>
<dbReference type="GO" id="GO:0016705">
    <property type="term" value="F:oxidoreductase activity, acting on paired donors, with incorporation or reduction of molecular oxygen"/>
    <property type="evidence" value="ECO:0007669"/>
    <property type="project" value="InterPro"/>
</dbReference>
<organism evidence="8 9">
    <name type="scientific">Zymoseptoria brevis</name>
    <dbReference type="NCBI Taxonomy" id="1047168"/>
    <lineage>
        <taxon>Eukaryota</taxon>
        <taxon>Fungi</taxon>
        <taxon>Dikarya</taxon>
        <taxon>Ascomycota</taxon>
        <taxon>Pezizomycotina</taxon>
        <taxon>Dothideomycetes</taxon>
        <taxon>Dothideomycetidae</taxon>
        <taxon>Mycosphaerellales</taxon>
        <taxon>Mycosphaerellaceae</taxon>
        <taxon>Zymoseptoria</taxon>
    </lineage>
</organism>
<evidence type="ECO:0000313" key="8">
    <source>
        <dbReference type="EMBL" id="KJX97743.1"/>
    </source>
</evidence>
<keyword evidence="6" id="KW-0503">Monooxygenase</keyword>
<keyword evidence="5 7" id="KW-0408">Iron</keyword>
<evidence type="ECO:0000256" key="3">
    <source>
        <dbReference type="ARBA" id="ARBA00022723"/>
    </source>
</evidence>
<dbReference type="PANTHER" id="PTHR46206:SF6">
    <property type="entry name" value="CYTOCHROME P450 MONOOXYGENASE AN1598-RELATED"/>
    <property type="match status" value="1"/>
</dbReference>
<gene>
    <name evidence="8" type="ORF">TI39_contig467g00002</name>
</gene>
<keyword evidence="4" id="KW-0560">Oxidoreductase</keyword>
<keyword evidence="3 7" id="KW-0479">Metal-binding</keyword>
<keyword evidence="9" id="KW-1185">Reference proteome</keyword>
<protein>
    <submittedName>
        <fullName evidence="8">Cytochrome p450 like protein</fullName>
    </submittedName>
</protein>
<dbReference type="Pfam" id="PF00067">
    <property type="entry name" value="p450"/>
    <property type="match status" value="1"/>
</dbReference>
<accession>A0A0F4GKG5</accession>
<dbReference type="InterPro" id="IPR036396">
    <property type="entry name" value="Cyt_P450_sf"/>
</dbReference>
<dbReference type="STRING" id="1047168.A0A0F4GKG5"/>
<sequence length="519" mass="58633">MIDVLLLDACDSWPRQIALLTLFALMSCAIIYRTPQRQPDPLNHLPRYEVAVAGTLEHQFPTAEALLRYAYTKHSDSPFVVGGSWRRWDTVILPPKTFDSIKSLSEDSLSFYDALDTRFLHHLTTIKVPEEGGDTPILKALAIDLPRHLKNHVADIAEESEYAFAAILPKCDDDWVEVYPMQVLPRILALVSGRIFMGHPLSRNPDFLNLKLGFFRNSFIAMTVLSMVPASLRSLVARILPPVKGLKTAHLEMQRIMKPIIEQRKIDQSQGKEAKSDLLGWVINNTPEHLKYNVRYQSHAQLITGVASVQSLYVATAHLWFDIAAHPGHVGPLRDEWKTLIREDPAGQVSFETMLKAWKLDSFVKESARCNPSQLTATEYVSRREIVLKDGTVLPKGTYMGTASSQLGNDARLWSSPEVFDGFRYAKLRSQPGNEGKFHFTATGLDQLSFGYGRHPCPGRYYASHVIKTMLAILIDTYEIKLPDGASRPKNLENWIAFKPNDKVPILLRKRREPHGSEE</sequence>
<evidence type="ECO:0000256" key="4">
    <source>
        <dbReference type="ARBA" id="ARBA00023002"/>
    </source>
</evidence>
<dbReference type="InterPro" id="IPR002403">
    <property type="entry name" value="Cyt_P450_E_grp-IV"/>
</dbReference>
<evidence type="ECO:0000256" key="6">
    <source>
        <dbReference type="ARBA" id="ARBA00023033"/>
    </source>
</evidence>
<evidence type="ECO:0000256" key="2">
    <source>
        <dbReference type="ARBA" id="ARBA00010617"/>
    </source>
</evidence>
<dbReference type="Proteomes" id="UP000033647">
    <property type="component" value="Unassembled WGS sequence"/>
</dbReference>
<dbReference type="PRINTS" id="PR00465">
    <property type="entry name" value="EP450IV"/>
</dbReference>
<proteinExistence type="inferred from homology"/>
<reference evidence="8 9" key="1">
    <citation type="submission" date="2015-03" db="EMBL/GenBank/DDBJ databases">
        <title>RNA-seq based gene annotation and comparative genomics of four Zymoseptoria species reveal species-specific pathogenicity related genes and transposable element activity.</title>
        <authorList>
            <person name="Grandaubert J."/>
            <person name="Bhattacharyya A."/>
            <person name="Stukenbrock E.H."/>
        </authorList>
    </citation>
    <scope>NUCLEOTIDE SEQUENCE [LARGE SCALE GENOMIC DNA]</scope>
    <source>
        <strain evidence="8 9">Zb18110</strain>
    </source>
</reference>
<dbReference type="GO" id="GO:0020037">
    <property type="term" value="F:heme binding"/>
    <property type="evidence" value="ECO:0007669"/>
    <property type="project" value="InterPro"/>
</dbReference>
<evidence type="ECO:0000256" key="1">
    <source>
        <dbReference type="ARBA" id="ARBA00001971"/>
    </source>
</evidence>
<evidence type="ECO:0000256" key="5">
    <source>
        <dbReference type="ARBA" id="ARBA00023004"/>
    </source>
</evidence>
<feature type="binding site" description="axial binding residue" evidence="7">
    <location>
        <position position="457"/>
    </location>
    <ligand>
        <name>heme</name>
        <dbReference type="ChEBI" id="CHEBI:30413"/>
    </ligand>
    <ligandPart>
        <name>Fe</name>
        <dbReference type="ChEBI" id="CHEBI:18248"/>
    </ligandPart>
</feature>
<dbReference type="InterPro" id="IPR001128">
    <property type="entry name" value="Cyt_P450"/>
</dbReference>
<dbReference type="AlphaFoldDB" id="A0A0F4GKG5"/>
<dbReference type="OrthoDB" id="1844152at2759"/>
<dbReference type="SUPFAM" id="SSF48264">
    <property type="entry name" value="Cytochrome P450"/>
    <property type="match status" value="1"/>
</dbReference>
<comment type="cofactor">
    <cofactor evidence="1 7">
        <name>heme</name>
        <dbReference type="ChEBI" id="CHEBI:30413"/>
    </cofactor>
</comment>
<dbReference type="Gene3D" id="1.10.630.10">
    <property type="entry name" value="Cytochrome P450"/>
    <property type="match status" value="1"/>
</dbReference>
<dbReference type="EMBL" id="LAFY01000459">
    <property type="protein sequence ID" value="KJX97743.1"/>
    <property type="molecule type" value="Genomic_DNA"/>
</dbReference>
<dbReference type="GO" id="GO:0004497">
    <property type="term" value="F:monooxygenase activity"/>
    <property type="evidence" value="ECO:0007669"/>
    <property type="project" value="UniProtKB-KW"/>
</dbReference>
<evidence type="ECO:0000256" key="7">
    <source>
        <dbReference type="PIRSR" id="PIRSR602403-1"/>
    </source>
</evidence>
<dbReference type="GO" id="GO:0005506">
    <property type="term" value="F:iron ion binding"/>
    <property type="evidence" value="ECO:0007669"/>
    <property type="project" value="InterPro"/>
</dbReference>
<dbReference type="PANTHER" id="PTHR46206">
    <property type="entry name" value="CYTOCHROME P450"/>
    <property type="match status" value="1"/>
</dbReference>
<keyword evidence="7" id="KW-0349">Heme</keyword>
<dbReference type="CDD" id="cd11041">
    <property type="entry name" value="CYP503A1-like"/>
    <property type="match status" value="1"/>
</dbReference>
<name>A0A0F4GKG5_9PEZI</name>
<comment type="caution">
    <text evidence="8">The sequence shown here is derived from an EMBL/GenBank/DDBJ whole genome shotgun (WGS) entry which is preliminary data.</text>
</comment>
<evidence type="ECO:0000313" key="9">
    <source>
        <dbReference type="Proteomes" id="UP000033647"/>
    </source>
</evidence>